<dbReference type="Proteomes" id="UP000646308">
    <property type="component" value="Unassembled WGS sequence"/>
</dbReference>
<evidence type="ECO:0000259" key="7">
    <source>
        <dbReference type="Pfam" id="PF07683"/>
    </source>
</evidence>
<dbReference type="Gene3D" id="3.30.1220.10">
    <property type="entry name" value="CobW-like, C-terminal domain"/>
    <property type="match status" value="1"/>
</dbReference>
<dbReference type="Pfam" id="PF02492">
    <property type="entry name" value="cobW"/>
    <property type="match status" value="1"/>
</dbReference>
<evidence type="ECO:0000313" key="11">
    <source>
        <dbReference type="Proteomes" id="UP000646308"/>
    </source>
</evidence>
<dbReference type="EMBL" id="NEFX01000027">
    <property type="protein sequence ID" value="OTW30092.1"/>
    <property type="molecule type" value="Genomic_DNA"/>
</dbReference>
<dbReference type="InterPro" id="IPR051316">
    <property type="entry name" value="Zinc-reg_GTPase_activator"/>
</dbReference>
<reference evidence="8" key="2">
    <citation type="submission" date="2019-11" db="EMBL/GenBank/DDBJ databases">
        <title>Whole genome comparisons of Staphylococcus agnetis isolates from cattle and chickens.</title>
        <authorList>
            <person name="Rhoads D."/>
            <person name="Shwani A."/>
            <person name="Adkins P."/>
            <person name="Calcutt M."/>
            <person name="Middleton J."/>
        </authorList>
    </citation>
    <scope>NUCLEOTIDE SEQUENCE</scope>
    <source>
        <strain evidence="8">1387</strain>
    </source>
</reference>
<dbReference type="Gene3D" id="3.40.50.300">
    <property type="entry name" value="P-loop containing nucleotide triphosphate hydrolases"/>
    <property type="match status" value="1"/>
</dbReference>
<protein>
    <submittedName>
        <fullName evidence="8">GTP-binding protein</fullName>
    </submittedName>
</protein>
<dbReference type="EMBL" id="WMFL01000009">
    <property type="protein sequence ID" value="NJI01338.1"/>
    <property type="molecule type" value="Genomic_DNA"/>
</dbReference>
<dbReference type="Pfam" id="PF07683">
    <property type="entry name" value="CobW_C"/>
    <property type="match status" value="1"/>
</dbReference>
<dbReference type="SUPFAM" id="SSF90002">
    <property type="entry name" value="Hypothetical protein YjiA, C-terminal domain"/>
    <property type="match status" value="1"/>
</dbReference>
<dbReference type="Proteomes" id="UP000195208">
    <property type="component" value="Unassembled WGS sequence"/>
</dbReference>
<proteinExistence type="inferred from homology"/>
<sequence length="299" mass="33899">MEIVIMTGFLGGGKTSTLNFLIQDAIDHNLKPAVIMNDFGERNVDQYFISEPIHIKTMTNGCICCTFKKDVASQLHSIYLEHQPDIIFIECSGLAHPLEVYDACLTPVLTPIVERVRMLGVIDASVYDQKDDYPEDIRNLIKEQTQFCSHLILNKIDLIDTTRLLYIVNKLEADYPGIPYVLTQFGEVTLNEMPEQAVIEQQSRPTTHGALTQCFHEFNKPIKQSALIEGLKQLEGHIYRVKGFVEVEGIDQPCIMQYVPGHLELKPCQMDMPSYLVVIGHQLCPKKVMHTFDDVEMAS</sequence>
<keyword evidence="3" id="KW-0143">Chaperone</keyword>
<evidence type="ECO:0000256" key="4">
    <source>
        <dbReference type="ARBA" id="ARBA00034320"/>
    </source>
</evidence>
<dbReference type="KEGG" id="sagq:EP23_08170"/>
<evidence type="ECO:0000256" key="3">
    <source>
        <dbReference type="ARBA" id="ARBA00023186"/>
    </source>
</evidence>
<keyword evidence="1" id="KW-0547">Nucleotide-binding</keyword>
<dbReference type="GO" id="GO:0005737">
    <property type="term" value="C:cytoplasm"/>
    <property type="evidence" value="ECO:0007669"/>
    <property type="project" value="TreeGrafter"/>
</dbReference>
<comment type="catalytic activity">
    <reaction evidence="5">
        <text>GTP + H2O = GDP + phosphate + H(+)</text>
        <dbReference type="Rhea" id="RHEA:19669"/>
        <dbReference type="ChEBI" id="CHEBI:15377"/>
        <dbReference type="ChEBI" id="CHEBI:15378"/>
        <dbReference type="ChEBI" id="CHEBI:37565"/>
        <dbReference type="ChEBI" id="CHEBI:43474"/>
        <dbReference type="ChEBI" id="CHEBI:58189"/>
    </reaction>
    <physiologicalReaction direction="left-to-right" evidence="5">
        <dbReference type="Rhea" id="RHEA:19670"/>
    </physiologicalReaction>
</comment>
<evidence type="ECO:0000256" key="5">
    <source>
        <dbReference type="ARBA" id="ARBA00049117"/>
    </source>
</evidence>
<keyword evidence="10" id="KW-1185">Reference proteome</keyword>
<dbReference type="RefSeq" id="WP_037567311.1">
    <property type="nucleotide sequence ID" value="NZ_CP009623.1"/>
</dbReference>
<accession>A0A085UD80</accession>
<dbReference type="InterPro" id="IPR011629">
    <property type="entry name" value="CobW-like_C"/>
</dbReference>
<dbReference type="GO" id="GO:0016787">
    <property type="term" value="F:hydrolase activity"/>
    <property type="evidence" value="ECO:0007669"/>
    <property type="project" value="UniProtKB-KW"/>
</dbReference>
<reference evidence="9 10" key="1">
    <citation type="submission" date="2017-04" db="EMBL/GenBank/DDBJ databases">
        <title>Staphylococcus agnetis, a potential pathogen in the broiler production.</title>
        <authorList>
            <person name="Poulsen L."/>
        </authorList>
    </citation>
    <scope>NUCLEOTIDE SEQUENCE [LARGE SCALE GENOMIC DNA]</scope>
    <source>
        <strain evidence="9 10">723_310714_2_2_spleen</strain>
    </source>
</reference>
<evidence type="ECO:0000256" key="1">
    <source>
        <dbReference type="ARBA" id="ARBA00022741"/>
    </source>
</evidence>
<dbReference type="SUPFAM" id="SSF52540">
    <property type="entry name" value="P-loop containing nucleoside triphosphate hydrolases"/>
    <property type="match status" value="1"/>
</dbReference>
<evidence type="ECO:0000313" key="10">
    <source>
        <dbReference type="Proteomes" id="UP000195208"/>
    </source>
</evidence>
<dbReference type="GeneID" id="57692558"/>
<dbReference type="InterPro" id="IPR036627">
    <property type="entry name" value="CobW-likC_sf"/>
</dbReference>
<dbReference type="OrthoDB" id="9808822at2"/>
<feature type="domain" description="CobW/HypB/UreG nucleotide-binding" evidence="6">
    <location>
        <begin position="3"/>
        <end position="168"/>
    </location>
</feature>
<organism evidence="8 11">
    <name type="scientific">Staphylococcus agnetis</name>
    <dbReference type="NCBI Taxonomy" id="985762"/>
    <lineage>
        <taxon>Bacteria</taxon>
        <taxon>Bacillati</taxon>
        <taxon>Bacillota</taxon>
        <taxon>Bacilli</taxon>
        <taxon>Bacillales</taxon>
        <taxon>Staphylococcaceae</taxon>
        <taxon>Staphylococcus</taxon>
    </lineage>
</organism>
<dbReference type="eggNOG" id="COG0523">
    <property type="taxonomic scope" value="Bacteria"/>
</dbReference>
<evidence type="ECO:0000259" key="6">
    <source>
        <dbReference type="Pfam" id="PF02492"/>
    </source>
</evidence>
<dbReference type="InterPro" id="IPR027417">
    <property type="entry name" value="P-loop_NTPase"/>
</dbReference>
<comment type="similarity">
    <text evidence="4">Belongs to the SIMIBI class G3E GTPase family. ZNG1 subfamily.</text>
</comment>
<dbReference type="InterPro" id="IPR003495">
    <property type="entry name" value="CobW/HypB/UreG_nucleotide-bd"/>
</dbReference>
<evidence type="ECO:0000313" key="9">
    <source>
        <dbReference type="EMBL" id="OTW30092.1"/>
    </source>
</evidence>
<gene>
    <name evidence="9" type="ORF">B9M88_11860</name>
    <name evidence="8" type="ORF">GLV84_00355</name>
</gene>
<dbReference type="GO" id="GO:0000166">
    <property type="term" value="F:nucleotide binding"/>
    <property type="evidence" value="ECO:0007669"/>
    <property type="project" value="UniProtKB-KW"/>
</dbReference>
<comment type="caution">
    <text evidence="8">The sequence shown here is derived from an EMBL/GenBank/DDBJ whole genome shotgun (WGS) entry which is preliminary data.</text>
</comment>
<dbReference type="PANTHER" id="PTHR13748">
    <property type="entry name" value="COBW-RELATED"/>
    <property type="match status" value="1"/>
</dbReference>
<dbReference type="AlphaFoldDB" id="A0A085UD80"/>
<evidence type="ECO:0000313" key="8">
    <source>
        <dbReference type="EMBL" id="NJI01338.1"/>
    </source>
</evidence>
<feature type="domain" description="CobW C-terminal" evidence="7">
    <location>
        <begin position="216"/>
        <end position="294"/>
    </location>
</feature>
<evidence type="ECO:0000256" key="2">
    <source>
        <dbReference type="ARBA" id="ARBA00022801"/>
    </source>
</evidence>
<dbReference type="PANTHER" id="PTHR13748:SF62">
    <property type="entry name" value="COBW DOMAIN-CONTAINING PROTEIN"/>
    <property type="match status" value="1"/>
</dbReference>
<name>A0A085UD80_9STAP</name>
<keyword evidence="2" id="KW-0378">Hydrolase</keyword>